<dbReference type="RefSeq" id="WP_216962349.1">
    <property type="nucleotide sequence ID" value="NZ_JAHOPB010000001.1"/>
</dbReference>
<proteinExistence type="predicted"/>
<protein>
    <recommendedName>
        <fullName evidence="4">Anti sigma-E protein RseA N-terminal domain-containing protein</fullName>
    </recommendedName>
</protein>
<evidence type="ECO:0000313" key="3">
    <source>
        <dbReference type="Proteomes" id="UP000727907"/>
    </source>
</evidence>
<evidence type="ECO:0000313" key="2">
    <source>
        <dbReference type="EMBL" id="MBU8875307.1"/>
    </source>
</evidence>
<sequence length="180" mass="18656">MTNERTPRNDKELWRSLASQPAVAPAAVSDMDLAAWLEGRLSEEAAAPVEAAVAADPALRRAAFDLADILGKPLPAAPERMVVRARALVGFEAGRAAPAGGLFGRWLRGGRLFAGQGYALQQGVMAVAALVVATGGFLVGGGLGESLAQQREGYPRTETASTTSTTTSNEVSEFFAGDGI</sequence>
<dbReference type="EMBL" id="JAHOPB010000001">
    <property type="protein sequence ID" value="MBU8875307.1"/>
    <property type="molecule type" value="Genomic_DNA"/>
</dbReference>
<organism evidence="2 3">
    <name type="scientific">Reyranella humidisoli</name>
    <dbReference type="NCBI Taxonomy" id="2849149"/>
    <lineage>
        <taxon>Bacteria</taxon>
        <taxon>Pseudomonadati</taxon>
        <taxon>Pseudomonadota</taxon>
        <taxon>Alphaproteobacteria</taxon>
        <taxon>Hyphomicrobiales</taxon>
        <taxon>Reyranellaceae</taxon>
        <taxon>Reyranella</taxon>
    </lineage>
</organism>
<evidence type="ECO:0000256" key="1">
    <source>
        <dbReference type="SAM" id="MobiDB-lite"/>
    </source>
</evidence>
<dbReference type="Proteomes" id="UP000727907">
    <property type="component" value="Unassembled WGS sequence"/>
</dbReference>
<accession>A0ABS6IL37</accession>
<keyword evidence="3" id="KW-1185">Reference proteome</keyword>
<feature type="compositionally biased region" description="Low complexity" evidence="1">
    <location>
        <begin position="157"/>
        <end position="168"/>
    </location>
</feature>
<evidence type="ECO:0008006" key="4">
    <source>
        <dbReference type="Google" id="ProtNLM"/>
    </source>
</evidence>
<comment type="caution">
    <text evidence="2">The sequence shown here is derived from an EMBL/GenBank/DDBJ whole genome shotgun (WGS) entry which is preliminary data.</text>
</comment>
<reference evidence="2 3" key="1">
    <citation type="submission" date="2021-06" db="EMBL/GenBank/DDBJ databases">
        <authorList>
            <person name="Lee D.H."/>
        </authorList>
    </citation>
    <scope>NUCLEOTIDE SEQUENCE [LARGE SCALE GENOMIC DNA]</scope>
    <source>
        <strain evidence="2 3">MMS21-HV4-11</strain>
    </source>
</reference>
<gene>
    <name evidence="2" type="ORF">KQ910_16150</name>
</gene>
<name>A0ABS6IL37_9HYPH</name>
<feature type="region of interest" description="Disordered" evidence="1">
    <location>
        <begin position="149"/>
        <end position="168"/>
    </location>
</feature>